<dbReference type="OrthoDB" id="6436625at2759"/>
<sequence length="1076" mass="124482">MGILDEGANYSEREREFTENSSAETGKSQSNTKNFCEIRVSAFNTLALWSDPTWTSIKERSSVHCTAVSEWVHHQRIRMAVNKVTIAEIIGSVRGVIPNSKLASYGDFRYDSDLEEMYDILDEIDADCSLNDDCWTVVHEGQNPKALTQAKESLEVNENNNKECLLKITSPSKDEKRSDEIKLKSDKSKLGSSGFEEWVLKCQTLLRIVRRIVSQEKSFDVWSDVLLKTCSKFLSALKCNASLLKVMEADVPLITDYRQLLSEPITMLEILSLPQPYLDDSLNLDIEQEDNLWLKLSSPSIKKLWRQKENERHEKELSENNSFSGFDSWLGTTNFLRRQRQKRLTATSKEDIEIPESEARDLIGSLFNIIDSHDAVKVETTDAENELDIPPISKNYFPEAHGEWTRTLFPRRVNVQNEVNTNATSNGFSYLQHQTDRQVFCRQIISPVLQPTAFPPPLCVPPPPLPNALHSQLTQKLPFYLPPSNQPLQNYNYEKVHLTLPRNYIISSRLLANEAQQPLATVPSFSLQHAAGANLHVQQVSRYYSQSVSNSLLQTNLPSIPQAKQRYGIPDNVLEMKSTQLYQTHFTSMDKTATQKNENFIKEVIKNKLLPNIASRISTINKLSFQAHELHQHNSGYSFQPTVNSVKNTKSDFPRMLNTQICCSQYIMPNSTELKQFSERSTEPKKMEETNVSIEHKRAPLMMYNHQRSPIIEKLRKDLPSTFSFKQDLSYNPQKVLAEKLKQNTILRVDNQIQKESKQYLLTSKQPEDGINSNHLKFSDVSEQFYSTISSSPNKNVRNVLLQNQKIISIFDNPNAKDEASNLKINKMNDKLTFNAKLKLTARKKNLTKRKIRFDQYKILLMFCKNLKMRGNILDTDSIHKWIWNYVKLHKRDSCLIKERLETNKHSIILNYRNKIFIFRICKNENRRILKILQNISSSKFKVGKNEGHSVISNFLHLKATRNKNLSQKNGIFNDDCKSNKIYDQKAKNISLDQLYTMNWNEKYQNPKNCNEDNKRLKVEFLNTMAENLFFNNEVTATRLRGFKSEKINGWTFFKIAIQTILKKALHILMDRRYNE</sequence>
<keyword evidence="3" id="KW-1185">Reference proteome</keyword>
<dbReference type="AlphaFoldDB" id="A0A4Y2NHE0"/>
<proteinExistence type="predicted"/>
<evidence type="ECO:0000256" key="1">
    <source>
        <dbReference type="SAM" id="MobiDB-lite"/>
    </source>
</evidence>
<feature type="compositionally biased region" description="Polar residues" evidence="1">
    <location>
        <begin position="19"/>
        <end position="29"/>
    </location>
</feature>
<evidence type="ECO:0000313" key="2">
    <source>
        <dbReference type="EMBL" id="GBN38322.1"/>
    </source>
</evidence>
<name>A0A4Y2NHE0_ARAVE</name>
<reference evidence="2 3" key="1">
    <citation type="journal article" date="2019" name="Sci. Rep.">
        <title>Orb-weaving spider Araneus ventricosus genome elucidates the spidroin gene catalogue.</title>
        <authorList>
            <person name="Kono N."/>
            <person name="Nakamura H."/>
            <person name="Ohtoshi R."/>
            <person name="Moran D.A.P."/>
            <person name="Shinohara A."/>
            <person name="Yoshida Y."/>
            <person name="Fujiwara M."/>
            <person name="Mori M."/>
            <person name="Tomita M."/>
            <person name="Arakawa K."/>
        </authorList>
    </citation>
    <scope>NUCLEOTIDE SEQUENCE [LARGE SCALE GENOMIC DNA]</scope>
</reference>
<dbReference type="EMBL" id="BGPR01009161">
    <property type="protein sequence ID" value="GBN38322.1"/>
    <property type="molecule type" value="Genomic_DNA"/>
</dbReference>
<accession>A0A4Y2NHE0</accession>
<dbReference type="Proteomes" id="UP000499080">
    <property type="component" value="Unassembled WGS sequence"/>
</dbReference>
<evidence type="ECO:0000313" key="3">
    <source>
        <dbReference type="Proteomes" id="UP000499080"/>
    </source>
</evidence>
<organism evidence="2 3">
    <name type="scientific">Araneus ventricosus</name>
    <name type="common">Orbweaver spider</name>
    <name type="synonym">Epeira ventricosa</name>
    <dbReference type="NCBI Taxonomy" id="182803"/>
    <lineage>
        <taxon>Eukaryota</taxon>
        <taxon>Metazoa</taxon>
        <taxon>Ecdysozoa</taxon>
        <taxon>Arthropoda</taxon>
        <taxon>Chelicerata</taxon>
        <taxon>Arachnida</taxon>
        <taxon>Araneae</taxon>
        <taxon>Araneomorphae</taxon>
        <taxon>Entelegynae</taxon>
        <taxon>Araneoidea</taxon>
        <taxon>Araneidae</taxon>
        <taxon>Araneus</taxon>
    </lineage>
</organism>
<feature type="region of interest" description="Disordered" evidence="1">
    <location>
        <begin position="1"/>
        <end position="29"/>
    </location>
</feature>
<comment type="caution">
    <text evidence="2">The sequence shown here is derived from an EMBL/GenBank/DDBJ whole genome shotgun (WGS) entry which is preliminary data.</text>
</comment>
<gene>
    <name evidence="2" type="ORF">AVEN_73816_1</name>
</gene>
<protein>
    <submittedName>
        <fullName evidence="2">Uncharacterized protein</fullName>
    </submittedName>
</protein>